<keyword evidence="3" id="KW-1185">Reference proteome</keyword>
<reference evidence="3" key="1">
    <citation type="journal article" date="2017" name="Nat. Ecol. Evol.">
        <title>Genome expansion and lineage-specific genetic innovations in the forest pathogenic fungi Armillaria.</title>
        <authorList>
            <person name="Sipos G."/>
            <person name="Prasanna A.N."/>
            <person name="Walter M.C."/>
            <person name="O'Connor E."/>
            <person name="Balint B."/>
            <person name="Krizsan K."/>
            <person name="Kiss B."/>
            <person name="Hess J."/>
            <person name="Varga T."/>
            <person name="Slot J."/>
            <person name="Riley R."/>
            <person name="Boka B."/>
            <person name="Rigling D."/>
            <person name="Barry K."/>
            <person name="Lee J."/>
            <person name="Mihaltcheva S."/>
            <person name="LaButti K."/>
            <person name="Lipzen A."/>
            <person name="Waldron R."/>
            <person name="Moloney N.M."/>
            <person name="Sperisen C."/>
            <person name="Kredics L."/>
            <person name="Vagvoelgyi C."/>
            <person name="Patrignani A."/>
            <person name="Fitzpatrick D."/>
            <person name="Nagy I."/>
            <person name="Doyle S."/>
            <person name="Anderson J.B."/>
            <person name="Grigoriev I.V."/>
            <person name="Gueldener U."/>
            <person name="Muensterkoetter M."/>
            <person name="Nagy L.G."/>
        </authorList>
    </citation>
    <scope>NUCLEOTIDE SEQUENCE [LARGE SCALE GENOMIC DNA]</scope>
    <source>
        <strain evidence="3">Ar21-2</strain>
    </source>
</reference>
<organism evidence="2 3">
    <name type="scientific">Armillaria gallica</name>
    <name type="common">Bulbous honey fungus</name>
    <name type="synonym">Armillaria bulbosa</name>
    <dbReference type="NCBI Taxonomy" id="47427"/>
    <lineage>
        <taxon>Eukaryota</taxon>
        <taxon>Fungi</taxon>
        <taxon>Dikarya</taxon>
        <taxon>Basidiomycota</taxon>
        <taxon>Agaricomycotina</taxon>
        <taxon>Agaricomycetes</taxon>
        <taxon>Agaricomycetidae</taxon>
        <taxon>Agaricales</taxon>
        <taxon>Marasmiineae</taxon>
        <taxon>Physalacriaceae</taxon>
        <taxon>Armillaria</taxon>
    </lineage>
</organism>
<dbReference type="Proteomes" id="UP000217790">
    <property type="component" value="Unassembled WGS sequence"/>
</dbReference>
<dbReference type="PANTHER" id="PTHR33096:SF1">
    <property type="entry name" value="CXC1-LIKE CYSTEINE CLUSTER ASSOCIATED WITH KDZ TRANSPOSASES DOMAIN-CONTAINING PROTEIN"/>
    <property type="match status" value="1"/>
</dbReference>
<evidence type="ECO:0000313" key="2">
    <source>
        <dbReference type="EMBL" id="PBK82315.1"/>
    </source>
</evidence>
<evidence type="ECO:0000313" key="3">
    <source>
        <dbReference type="Proteomes" id="UP000217790"/>
    </source>
</evidence>
<feature type="compositionally biased region" description="Acidic residues" evidence="1">
    <location>
        <begin position="27"/>
        <end position="42"/>
    </location>
</feature>
<dbReference type="Pfam" id="PF18758">
    <property type="entry name" value="KDZ"/>
    <property type="match status" value="1"/>
</dbReference>
<gene>
    <name evidence="2" type="ORF">ARMGADRAFT_1038762</name>
</gene>
<dbReference type="PANTHER" id="PTHR33096">
    <property type="entry name" value="CXC2 DOMAIN-CONTAINING PROTEIN"/>
    <property type="match status" value="1"/>
</dbReference>
<evidence type="ECO:0008006" key="4">
    <source>
        <dbReference type="Google" id="ProtNLM"/>
    </source>
</evidence>
<dbReference type="AlphaFoldDB" id="A0A2H3CH05"/>
<proteinExistence type="predicted"/>
<accession>A0A2H3CH05</accession>
<name>A0A2H3CH05_ARMGA</name>
<dbReference type="InParanoid" id="A0A2H3CH05"/>
<evidence type="ECO:0000256" key="1">
    <source>
        <dbReference type="SAM" id="MobiDB-lite"/>
    </source>
</evidence>
<dbReference type="InterPro" id="IPR040521">
    <property type="entry name" value="KDZ"/>
</dbReference>
<dbReference type="STRING" id="47427.A0A2H3CH05"/>
<dbReference type="OrthoDB" id="3364670at2759"/>
<feature type="region of interest" description="Disordered" evidence="1">
    <location>
        <begin position="27"/>
        <end position="79"/>
    </location>
</feature>
<protein>
    <recommendedName>
        <fullName evidence="4">CxC2-like cysteine cluster KDZ transposase-associated domain-containing protein</fullName>
    </recommendedName>
</protein>
<sequence length="485" mass="53645">MARIPINASVMPFEEWAHRRADSLAFEAEEETDGWQDVEDGPGSEAHLQLSQDYEASPGSDDDEDEWPIINTPTPTKPRCTQPNAYTENLYCDWRGLILHLVGPLAMFQKNSVLDVGSYPLLCKALAFSAHNFISINLLNLYQSLLEHSGASNTAFCSALQDFYGVPIQELFHRVPNEMLQPHQSAEVDTGVEYIPPATGDCITVSGGNIHIAVDCNFSHHCQKSMGDCPNFYDPRYILSKQEVDEAGAQIEIACKVGAKKNYSPKIPNISVNEDEKSFKAADEKKEKTQGGCYDDRGLVVLWSCQLVYNPRLWSGLGLTDGEGVECFWLHIQKLIGITQSSAVKDGVEKKGAKAHADLEACEKSVLMFIQDNAPVQLKRELDAVLTLQAHADTVDAAIQAAHIVLKSSPFTVSCQNLDLSQLSHVHQQLCNQIDQLYASLNIGQTFPELAGLDSMFVQTLLLAQDLKMNVHNHWWMGAGSRNKA</sequence>
<dbReference type="EMBL" id="KZ293719">
    <property type="protein sequence ID" value="PBK82315.1"/>
    <property type="molecule type" value="Genomic_DNA"/>
</dbReference>